<dbReference type="SMART" id="SM01274">
    <property type="entry name" value="malic"/>
    <property type="match status" value="1"/>
</dbReference>
<dbReference type="Gene3D" id="3.40.50.720">
    <property type="entry name" value="NAD(P)-binding Rossmann-like Domain"/>
    <property type="match status" value="1"/>
</dbReference>
<dbReference type="InterPro" id="IPR037062">
    <property type="entry name" value="Malic_N_dom_sf"/>
</dbReference>
<comment type="cofactor">
    <cofactor evidence="4">
        <name>Mg(2+)</name>
        <dbReference type="ChEBI" id="CHEBI:18420"/>
    </cofactor>
    <cofactor evidence="4">
        <name>Mn(2+)</name>
        <dbReference type="ChEBI" id="CHEBI:29035"/>
    </cofactor>
    <text evidence="4">Divalent metal cations. Prefers magnesium or manganese.</text>
</comment>
<dbReference type="Gene3D" id="3.40.50.10380">
    <property type="entry name" value="Malic enzyme, N-terminal domain"/>
    <property type="match status" value="1"/>
</dbReference>
<evidence type="ECO:0000259" key="5">
    <source>
        <dbReference type="SMART" id="SM00919"/>
    </source>
</evidence>
<dbReference type="GO" id="GO:0004470">
    <property type="term" value="F:malic enzyme activity"/>
    <property type="evidence" value="ECO:0007669"/>
    <property type="project" value="InterPro"/>
</dbReference>
<dbReference type="EMBL" id="AEBR01000029">
    <property type="protein sequence ID" value="EFM83256.1"/>
    <property type="molecule type" value="Genomic_DNA"/>
</dbReference>
<sequence>MLHQIEKRQPVKGSDNVLEEILAIHQKNIGVLSLEATEAVLNHHDLAKMYTPGVAELSLMIAQNHELAREWTISGKLIAVITDGSAVLGLGNMGTQAGLPIVEGKALLYKNLAGVDAIPLALEQKSVDEMVQTIENLQNSFAGIHLEDISAPKCFEIEEKLQQRLNIPVYHDDQEGTAIVVLAGLINAAKIKGKPLNELRVVINGVGASGVATAKLCIQAGITHLTLVDRQGVLREEDPTLNPYQRALLRQVIKPSVENKDLATAVVNQDVFLGLSEADVLTPALIKSMNQDPIIFALANPKPEIEPALAQANGVRLLATGSSKYPNQVNNILAFPGLFKGLLAAKGRKVDVGLQMTVARSLAAMISEPTAEKFIPNVFDGGVVDTVFNAVLDYIKQEKTTAEEGT</sequence>
<accession>A0A125W7S8</accession>
<name>A0A125W7S8_ENTFL</name>
<dbReference type="PIRSF" id="PIRSF000106">
    <property type="entry name" value="ME"/>
    <property type="match status" value="1"/>
</dbReference>
<feature type="binding site" evidence="4">
    <location>
        <position position="173"/>
    </location>
    <ligand>
        <name>a divalent metal cation</name>
        <dbReference type="ChEBI" id="CHEBI:60240"/>
    </ligand>
</feature>
<dbReference type="InterPro" id="IPR001891">
    <property type="entry name" value="Malic_OxRdtase"/>
</dbReference>
<dbReference type="Pfam" id="PF03949">
    <property type="entry name" value="Malic_M"/>
    <property type="match status" value="1"/>
</dbReference>
<dbReference type="InterPro" id="IPR046346">
    <property type="entry name" value="Aminoacid_DH-like_N_sf"/>
</dbReference>
<dbReference type="PANTHER" id="PTHR43237">
    <property type="entry name" value="NADP-DEPENDENT MALIC ENZYME"/>
    <property type="match status" value="1"/>
</dbReference>
<evidence type="ECO:0000256" key="1">
    <source>
        <dbReference type="ARBA" id="ARBA00008785"/>
    </source>
</evidence>
<feature type="domain" description="Malic enzyme N-terminal" evidence="6">
    <location>
        <begin position="29"/>
        <end position="162"/>
    </location>
</feature>
<gene>
    <name evidence="7" type="ORF">HMPREF9498_01027</name>
</gene>
<feature type="binding site" evidence="3">
    <location>
        <position position="300"/>
    </location>
    <ligand>
        <name>(S)-malate</name>
        <dbReference type="ChEBI" id="CHEBI:15589"/>
    </ligand>
</feature>
<dbReference type="SUPFAM" id="SSF51735">
    <property type="entry name" value="NAD(P)-binding Rossmann-fold domains"/>
    <property type="match status" value="1"/>
</dbReference>
<dbReference type="SMART" id="SM00919">
    <property type="entry name" value="Malic_M"/>
    <property type="match status" value="1"/>
</dbReference>
<dbReference type="InterPro" id="IPR036291">
    <property type="entry name" value="NAD(P)-bd_dom_sf"/>
</dbReference>
<evidence type="ECO:0000313" key="7">
    <source>
        <dbReference type="EMBL" id="EFM83256.1"/>
    </source>
</evidence>
<dbReference type="InterPro" id="IPR012301">
    <property type="entry name" value="Malic_N_dom"/>
</dbReference>
<dbReference type="GO" id="GO:0046872">
    <property type="term" value="F:metal ion binding"/>
    <property type="evidence" value="ECO:0007669"/>
    <property type="project" value="UniProtKB-KW"/>
</dbReference>
<comment type="similarity">
    <text evidence="1">Belongs to the malic enzymes family.</text>
</comment>
<dbReference type="PANTHER" id="PTHR43237:SF4">
    <property type="entry name" value="NADP-DEPENDENT MALIC ENZYME"/>
    <property type="match status" value="1"/>
</dbReference>
<evidence type="ECO:0000259" key="6">
    <source>
        <dbReference type="SMART" id="SM01274"/>
    </source>
</evidence>
<evidence type="ECO:0000313" key="8">
    <source>
        <dbReference type="Proteomes" id="UP000004846"/>
    </source>
</evidence>
<dbReference type="InterPro" id="IPR051674">
    <property type="entry name" value="Malate_Decarboxylase"/>
</dbReference>
<feature type="domain" description="Malic enzyme NAD-binding" evidence="5">
    <location>
        <begin position="174"/>
        <end position="396"/>
    </location>
</feature>
<reference evidence="8" key="1">
    <citation type="submission" date="2010-07" db="EMBL/GenBank/DDBJ databases">
        <authorList>
            <person name="Weinstock G."/>
            <person name="Sodergren E."/>
            <person name="Clifton S."/>
            <person name="Fulton L."/>
            <person name="Fulton B."/>
            <person name="Courtney L."/>
            <person name="Fronick C."/>
            <person name="Harrison M."/>
            <person name="Strong C."/>
            <person name="Farmer C."/>
            <person name="Delahaunty K."/>
            <person name="Markovic C."/>
            <person name="Hall O."/>
            <person name="Minx P."/>
            <person name="Tomlinson C."/>
            <person name="Mitreva M."/>
            <person name="Hou S."/>
            <person name="Chen J."/>
            <person name="Wollam A."/>
            <person name="Pepin K.H."/>
            <person name="Johnson M."/>
            <person name="Bhonagiri V."/>
            <person name="Zhang X."/>
            <person name="Suruliraj S."/>
            <person name="Warren W."/>
            <person name="Chinwalla A."/>
            <person name="Mardis E.R."/>
            <person name="Wilson R.K."/>
        </authorList>
    </citation>
    <scope>NUCLEOTIDE SEQUENCE [LARGE SCALE GENOMIC DNA]</scope>
    <source>
        <strain evidence="8">TX4248</strain>
    </source>
</reference>
<dbReference type="GO" id="GO:0016616">
    <property type="term" value="F:oxidoreductase activity, acting on the CH-OH group of donors, NAD or NADP as acceptor"/>
    <property type="evidence" value="ECO:0007669"/>
    <property type="project" value="InterPro"/>
</dbReference>
<evidence type="ECO:0000256" key="3">
    <source>
        <dbReference type="PIRSR" id="PIRSR000106-2"/>
    </source>
</evidence>
<dbReference type="Proteomes" id="UP000004846">
    <property type="component" value="Unassembled WGS sequence"/>
</dbReference>
<dbReference type="HOGENOM" id="CLU_034446_2_1_9"/>
<evidence type="ECO:0000256" key="4">
    <source>
        <dbReference type="PIRSR" id="PIRSR000106-3"/>
    </source>
</evidence>
<dbReference type="InterPro" id="IPR012302">
    <property type="entry name" value="Malic_NAD-bd"/>
</dbReference>
<organism evidence="7 8">
    <name type="scientific">Enterococcus faecalis TX4248</name>
    <dbReference type="NCBI Taxonomy" id="749495"/>
    <lineage>
        <taxon>Bacteria</taxon>
        <taxon>Bacillati</taxon>
        <taxon>Bacillota</taxon>
        <taxon>Bacilli</taxon>
        <taxon>Lactobacillales</taxon>
        <taxon>Enterococcaceae</taxon>
        <taxon>Enterococcus</taxon>
    </lineage>
</organism>
<feature type="binding site" evidence="3">
    <location>
        <position position="330"/>
    </location>
    <ligand>
        <name>(S)-malate</name>
        <dbReference type="ChEBI" id="CHEBI:15589"/>
    </ligand>
</feature>
<evidence type="ECO:0000256" key="2">
    <source>
        <dbReference type="ARBA" id="ARBA00023002"/>
    </source>
</evidence>
<dbReference type="Pfam" id="PF00390">
    <property type="entry name" value="malic"/>
    <property type="match status" value="1"/>
</dbReference>
<keyword evidence="2" id="KW-0560">Oxidoreductase</keyword>
<dbReference type="AlphaFoldDB" id="A0A125W7S8"/>
<feature type="binding site" evidence="4">
    <location>
        <position position="148"/>
    </location>
    <ligand>
        <name>a divalent metal cation</name>
        <dbReference type="ChEBI" id="CHEBI:60240"/>
    </ligand>
</feature>
<feature type="binding site" evidence="4">
    <location>
        <position position="147"/>
    </location>
    <ligand>
        <name>a divalent metal cation</name>
        <dbReference type="ChEBI" id="CHEBI:60240"/>
    </ligand>
</feature>
<dbReference type="GO" id="GO:0051287">
    <property type="term" value="F:NAD binding"/>
    <property type="evidence" value="ECO:0007669"/>
    <property type="project" value="InterPro"/>
</dbReference>
<protein>
    <submittedName>
        <fullName evidence="7">Malic enzyme, NAD binding domain protein</fullName>
    </submittedName>
</protein>
<proteinExistence type="inferred from homology"/>
<comment type="caution">
    <text evidence="7">The sequence shown here is derived from an EMBL/GenBank/DDBJ whole genome shotgun (WGS) entry which is preliminary data.</text>
</comment>
<keyword evidence="4" id="KW-0479">Metal-binding</keyword>
<dbReference type="SUPFAM" id="SSF53223">
    <property type="entry name" value="Aminoacid dehydrogenase-like, N-terminal domain"/>
    <property type="match status" value="1"/>
</dbReference>